<comment type="similarity">
    <text evidence="2">Belongs to the nitroreductase family.</text>
</comment>
<keyword evidence="8" id="KW-1185">Reference proteome</keyword>
<dbReference type="PANTHER" id="PTHR43673:SF2">
    <property type="entry name" value="NITROREDUCTASE"/>
    <property type="match status" value="1"/>
</dbReference>
<sequence length="332" mass="38260">MSIKKVIPKAIFPFLKNIKDYINFINHALYDFNRFIKYSSIFKNDSDSVITWLMQDSHRIEKGLSLKNPKKGFGKDVLVRIFKNLQLAKNFDSNRMAESVDYAIFALGLYFNYHKDSLNLIDPKLVEAYHSLENTKNATSSNSEHVSKNITEYFGDYKFDDLCFDRASVRQFDLSKSISKEEIEALIEPVIKTPSVCNRQHCRVKIITEKNLVLDLLKLQNGNRGFTEDIPALAIVTSDISFFVKPEERNQAFVDGGMFAMSLLYSMQNKGFVACPLNWSANIKNDKALYKFNILENKESVIMFIAFGRPLETISFAKSPRKSLKNFYAMYE</sequence>
<dbReference type="SUPFAM" id="SSF55469">
    <property type="entry name" value="FMN-dependent nitroreductase-like"/>
    <property type="match status" value="1"/>
</dbReference>
<dbReference type="Gene3D" id="3.40.109.10">
    <property type="entry name" value="NADH Oxidase"/>
    <property type="match status" value="1"/>
</dbReference>
<evidence type="ECO:0000256" key="5">
    <source>
        <dbReference type="ARBA" id="ARBA00023002"/>
    </source>
</evidence>
<reference evidence="7 8" key="1">
    <citation type="submission" date="2022-01" db="EMBL/GenBank/DDBJ databases">
        <title>Paraglaciecola sp. G1-23.</title>
        <authorList>
            <person name="Jin M.S."/>
            <person name="Han D.M."/>
            <person name="Kim H.M."/>
            <person name="Jeon C.O."/>
        </authorList>
    </citation>
    <scope>NUCLEOTIDE SEQUENCE [LARGE SCALE GENOMIC DNA]</scope>
    <source>
        <strain evidence="7 8">G1-23</strain>
    </source>
</reference>
<dbReference type="PANTHER" id="PTHR43673">
    <property type="entry name" value="NAD(P)H NITROREDUCTASE YDGI-RELATED"/>
    <property type="match status" value="1"/>
</dbReference>
<evidence type="ECO:0000256" key="3">
    <source>
        <dbReference type="ARBA" id="ARBA00022630"/>
    </source>
</evidence>
<dbReference type="Pfam" id="PF00881">
    <property type="entry name" value="Nitroreductase"/>
    <property type="match status" value="1"/>
</dbReference>
<keyword evidence="5" id="KW-0560">Oxidoreductase</keyword>
<keyword evidence="4" id="KW-0288">FMN</keyword>
<gene>
    <name evidence="7" type="ORF">L0668_17340</name>
</gene>
<dbReference type="InterPro" id="IPR029479">
    <property type="entry name" value="Nitroreductase"/>
</dbReference>
<evidence type="ECO:0000259" key="6">
    <source>
        <dbReference type="Pfam" id="PF00881"/>
    </source>
</evidence>
<proteinExistence type="inferred from homology"/>
<dbReference type="RefSeq" id="WP_235313991.1">
    <property type="nucleotide sequence ID" value="NZ_JAKGAS010000012.1"/>
</dbReference>
<accession>A0ABS9DAA5</accession>
<evidence type="ECO:0000256" key="2">
    <source>
        <dbReference type="ARBA" id="ARBA00007118"/>
    </source>
</evidence>
<protein>
    <submittedName>
        <fullName evidence="7">Nitroreductase family protein</fullName>
    </submittedName>
</protein>
<dbReference type="Proteomes" id="UP001521137">
    <property type="component" value="Unassembled WGS sequence"/>
</dbReference>
<evidence type="ECO:0000256" key="1">
    <source>
        <dbReference type="ARBA" id="ARBA00001917"/>
    </source>
</evidence>
<keyword evidence="3" id="KW-0285">Flavoprotein</keyword>
<name>A0ABS9DAA5_9ALTE</name>
<comment type="caution">
    <text evidence="7">The sequence shown here is derived from an EMBL/GenBank/DDBJ whole genome shotgun (WGS) entry which is preliminary data.</text>
</comment>
<feature type="domain" description="Nitroreductase" evidence="6">
    <location>
        <begin position="166"/>
        <end position="216"/>
    </location>
</feature>
<organism evidence="7 8">
    <name type="scientific">Paraglaciecola algarum</name>
    <dbReference type="NCBI Taxonomy" id="3050085"/>
    <lineage>
        <taxon>Bacteria</taxon>
        <taxon>Pseudomonadati</taxon>
        <taxon>Pseudomonadota</taxon>
        <taxon>Gammaproteobacteria</taxon>
        <taxon>Alteromonadales</taxon>
        <taxon>Alteromonadaceae</taxon>
        <taxon>Paraglaciecola</taxon>
    </lineage>
</organism>
<comment type="cofactor">
    <cofactor evidence="1">
        <name>FMN</name>
        <dbReference type="ChEBI" id="CHEBI:58210"/>
    </cofactor>
</comment>
<dbReference type="InterPro" id="IPR000415">
    <property type="entry name" value="Nitroreductase-like"/>
</dbReference>
<dbReference type="EMBL" id="JAKGAS010000012">
    <property type="protein sequence ID" value="MCF2949887.1"/>
    <property type="molecule type" value="Genomic_DNA"/>
</dbReference>
<evidence type="ECO:0000256" key="4">
    <source>
        <dbReference type="ARBA" id="ARBA00022643"/>
    </source>
</evidence>
<evidence type="ECO:0000313" key="7">
    <source>
        <dbReference type="EMBL" id="MCF2949887.1"/>
    </source>
</evidence>
<evidence type="ECO:0000313" key="8">
    <source>
        <dbReference type="Proteomes" id="UP001521137"/>
    </source>
</evidence>